<proteinExistence type="predicted"/>
<dbReference type="InterPro" id="IPR036412">
    <property type="entry name" value="HAD-like_sf"/>
</dbReference>
<dbReference type="AlphaFoldDB" id="A0A286GZI4"/>
<dbReference type="GO" id="GO:0008967">
    <property type="term" value="F:phosphoglycolate phosphatase activity"/>
    <property type="evidence" value="ECO:0007669"/>
    <property type="project" value="TreeGrafter"/>
</dbReference>
<keyword evidence="2" id="KW-1185">Reference proteome</keyword>
<evidence type="ECO:0000313" key="1">
    <source>
        <dbReference type="EMBL" id="SOE00509.1"/>
    </source>
</evidence>
<dbReference type="SFLD" id="SFLDG01129">
    <property type="entry name" value="C1.5:_HAD__Beta-PGM__Phosphata"/>
    <property type="match status" value="1"/>
</dbReference>
<dbReference type="SUPFAM" id="SSF56784">
    <property type="entry name" value="HAD-like"/>
    <property type="match status" value="1"/>
</dbReference>
<gene>
    <name evidence="1" type="ORF">SAMN05421508_11311</name>
</gene>
<name>A0A286GZI4_9PROT</name>
<dbReference type="InterPro" id="IPR041492">
    <property type="entry name" value="HAD_2"/>
</dbReference>
<organism evidence="1 2">
    <name type="scientific">Caenispirillum bisanense</name>
    <dbReference type="NCBI Taxonomy" id="414052"/>
    <lineage>
        <taxon>Bacteria</taxon>
        <taxon>Pseudomonadati</taxon>
        <taxon>Pseudomonadota</taxon>
        <taxon>Alphaproteobacteria</taxon>
        <taxon>Rhodospirillales</taxon>
        <taxon>Novispirillaceae</taxon>
        <taxon>Caenispirillum</taxon>
    </lineage>
</organism>
<dbReference type="InterPro" id="IPR050155">
    <property type="entry name" value="HAD-like_hydrolase_sf"/>
</dbReference>
<dbReference type="PANTHER" id="PTHR43434:SF24">
    <property type="entry name" value="HYDROLASE-RELATED"/>
    <property type="match status" value="1"/>
</dbReference>
<evidence type="ECO:0000313" key="2">
    <source>
        <dbReference type="Proteomes" id="UP000219621"/>
    </source>
</evidence>
<dbReference type="Pfam" id="PF13419">
    <property type="entry name" value="HAD_2"/>
    <property type="match status" value="1"/>
</dbReference>
<dbReference type="OrthoDB" id="9793014at2"/>
<dbReference type="SFLD" id="SFLDS00003">
    <property type="entry name" value="Haloacid_Dehalogenase"/>
    <property type="match status" value="1"/>
</dbReference>
<dbReference type="RefSeq" id="WP_097281244.1">
    <property type="nucleotide sequence ID" value="NZ_OCNJ01000013.1"/>
</dbReference>
<dbReference type="InterPro" id="IPR023214">
    <property type="entry name" value="HAD_sf"/>
</dbReference>
<dbReference type="InterPro" id="IPR023198">
    <property type="entry name" value="PGP-like_dom2"/>
</dbReference>
<dbReference type="InterPro" id="IPR006439">
    <property type="entry name" value="HAD-SF_hydro_IA"/>
</dbReference>
<reference evidence="1 2" key="1">
    <citation type="submission" date="2017-09" db="EMBL/GenBank/DDBJ databases">
        <authorList>
            <person name="Ehlers B."/>
            <person name="Leendertz F.H."/>
        </authorList>
    </citation>
    <scope>NUCLEOTIDE SEQUENCE [LARGE SCALE GENOMIC DNA]</scope>
    <source>
        <strain evidence="1 2">USBA 140</strain>
    </source>
</reference>
<dbReference type="EMBL" id="OCNJ01000013">
    <property type="protein sequence ID" value="SOE00509.1"/>
    <property type="molecule type" value="Genomic_DNA"/>
</dbReference>
<dbReference type="Gene3D" id="3.40.50.1000">
    <property type="entry name" value="HAD superfamily/HAD-like"/>
    <property type="match status" value="1"/>
</dbReference>
<sequence length="232" mass="24468">MTAETPLRLLVLDVDGTIVDSLHNIVAAMEMAAADHGIVCPPPARCRRVVGLELVEAVATLFPDLDDALHRAVADSYKRSFQVLRAAPDHVENLYAGAVDAIAALEAQNVILGIATGKSRRGVAAMLARHGLEGRFLTIQTPDDNPGKPHPGMLLRAMAETGAASEHTVMVGDTTYDMAMARAARCHALGVAWGYHPVEELHAAGAHVVIEDYADLLAAAQRLWCGGAGEGG</sequence>
<accession>A0A286GZI4</accession>
<dbReference type="GO" id="GO:0005829">
    <property type="term" value="C:cytosol"/>
    <property type="evidence" value="ECO:0007669"/>
    <property type="project" value="TreeGrafter"/>
</dbReference>
<protein>
    <submittedName>
        <fullName evidence="1">Phosphoglycolate phosphatase</fullName>
    </submittedName>
</protein>
<dbReference type="PANTHER" id="PTHR43434">
    <property type="entry name" value="PHOSPHOGLYCOLATE PHOSPHATASE"/>
    <property type="match status" value="1"/>
</dbReference>
<dbReference type="GO" id="GO:0006281">
    <property type="term" value="P:DNA repair"/>
    <property type="evidence" value="ECO:0007669"/>
    <property type="project" value="TreeGrafter"/>
</dbReference>
<dbReference type="NCBIfam" id="TIGR01549">
    <property type="entry name" value="HAD-SF-IA-v1"/>
    <property type="match status" value="1"/>
</dbReference>
<dbReference type="Gene3D" id="1.10.150.240">
    <property type="entry name" value="Putative phosphatase, domain 2"/>
    <property type="match status" value="1"/>
</dbReference>
<dbReference type="Proteomes" id="UP000219621">
    <property type="component" value="Unassembled WGS sequence"/>
</dbReference>